<feature type="domain" description="ORC5 lid" evidence="9">
    <location>
        <begin position="232"/>
        <end position="290"/>
    </location>
</feature>
<dbReference type="Pfam" id="PF14630">
    <property type="entry name" value="ORC5_C"/>
    <property type="match status" value="1"/>
</dbReference>
<evidence type="ECO:0000259" key="8">
    <source>
        <dbReference type="Pfam" id="PF14630"/>
    </source>
</evidence>
<dbReference type="InterPro" id="IPR048866">
    <property type="entry name" value="ORC5_lid"/>
</dbReference>
<accession>A0A8H8DCJ6</accession>
<evidence type="ECO:0000313" key="10">
    <source>
        <dbReference type="EMBL" id="KAG5420382.1"/>
    </source>
</evidence>
<evidence type="ECO:0000256" key="6">
    <source>
        <dbReference type="ARBA" id="ARBA00023242"/>
    </source>
</evidence>
<dbReference type="Pfam" id="PF13191">
    <property type="entry name" value="AAA_16"/>
    <property type="match status" value="1"/>
</dbReference>
<evidence type="ECO:0000256" key="2">
    <source>
        <dbReference type="ARBA" id="ARBA00006269"/>
    </source>
</evidence>
<dbReference type="InterPro" id="IPR047088">
    <property type="entry name" value="ORC5_C"/>
</dbReference>
<dbReference type="InterPro" id="IPR041664">
    <property type="entry name" value="AAA_16"/>
</dbReference>
<dbReference type="Gene3D" id="3.40.50.300">
    <property type="entry name" value="P-loop containing nucleotide triphosphate hydrolases"/>
    <property type="match status" value="1"/>
</dbReference>
<comment type="caution">
    <text evidence="10">The sequence shown here is derived from an EMBL/GenBank/DDBJ whole genome shotgun (WGS) entry which is preliminary data.</text>
</comment>
<evidence type="ECO:0000256" key="3">
    <source>
        <dbReference type="ARBA" id="ARBA00022705"/>
    </source>
</evidence>
<dbReference type="RefSeq" id="XP_067549498.1">
    <property type="nucleotide sequence ID" value="XM_067691099.1"/>
</dbReference>
<dbReference type="SUPFAM" id="SSF52540">
    <property type="entry name" value="P-loop containing nucleoside triphosphate hydrolases"/>
    <property type="match status" value="1"/>
</dbReference>
<organism evidence="10 11">
    <name type="scientific">Candida metapsilosis</name>
    <dbReference type="NCBI Taxonomy" id="273372"/>
    <lineage>
        <taxon>Eukaryota</taxon>
        <taxon>Fungi</taxon>
        <taxon>Dikarya</taxon>
        <taxon>Ascomycota</taxon>
        <taxon>Saccharomycotina</taxon>
        <taxon>Pichiomycetes</taxon>
        <taxon>Debaryomycetaceae</taxon>
        <taxon>Candida/Lodderomyces clade</taxon>
        <taxon>Candida</taxon>
    </lineage>
</organism>
<proteinExistence type="inferred from homology"/>
<evidence type="ECO:0000259" key="9">
    <source>
        <dbReference type="Pfam" id="PF21639"/>
    </source>
</evidence>
<dbReference type="GO" id="GO:0003688">
    <property type="term" value="F:DNA replication origin binding"/>
    <property type="evidence" value="ECO:0007669"/>
    <property type="project" value="TreeGrafter"/>
</dbReference>
<feature type="domain" description="Origin recognition complex subunit 5 C-terminal" evidence="8">
    <location>
        <begin position="334"/>
        <end position="513"/>
    </location>
</feature>
<protein>
    <recommendedName>
        <fullName evidence="12">Orc1-like AAA ATPase domain-containing protein</fullName>
    </recommendedName>
</protein>
<keyword evidence="3" id="KW-0235">DNA replication</keyword>
<name>A0A8H8DCJ6_9ASCO</name>
<evidence type="ECO:0000256" key="5">
    <source>
        <dbReference type="ARBA" id="ARBA00022840"/>
    </source>
</evidence>
<dbReference type="Proteomes" id="UP000669133">
    <property type="component" value="Unassembled WGS sequence"/>
</dbReference>
<comment type="subcellular location">
    <subcellularLocation>
        <location evidence="1">Nucleus</location>
    </subcellularLocation>
</comment>
<evidence type="ECO:0000313" key="11">
    <source>
        <dbReference type="Proteomes" id="UP000669133"/>
    </source>
</evidence>
<dbReference type="Pfam" id="PF21639">
    <property type="entry name" value="ORC5_lid"/>
    <property type="match status" value="1"/>
</dbReference>
<dbReference type="GO" id="GO:0006270">
    <property type="term" value="P:DNA replication initiation"/>
    <property type="evidence" value="ECO:0007669"/>
    <property type="project" value="TreeGrafter"/>
</dbReference>
<dbReference type="PANTHER" id="PTHR12705:SF0">
    <property type="entry name" value="ORIGIN RECOGNITION COMPLEX SUBUNIT 5"/>
    <property type="match status" value="1"/>
</dbReference>
<evidence type="ECO:0000256" key="1">
    <source>
        <dbReference type="ARBA" id="ARBA00004123"/>
    </source>
</evidence>
<evidence type="ECO:0000256" key="4">
    <source>
        <dbReference type="ARBA" id="ARBA00022741"/>
    </source>
</evidence>
<evidence type="ECO:0000259" key="7">
    <source>
        <dbReference type="Pfam" id="PF13191"/>
    </source>
</evidence>
<keyword evidence="4" id="KW-0547">Nucleotide-binding</keyword>
<dbReference type="AlphaFoldDB" id="A0A8H8DCJ6"/>
<comment type="similarity">
    <text evidence="2">Belongs to the ORC5 family.</text>
</comment>
<dbReference type="PANTHER" id="PTHR12705">
    <property type="entry name" value="ORIGIN RECOGNITION COMPLEX SUBUNIT 5"/>
    <property type="match status" value="1"/>
</dbReference>
<feature type="domain" description="Orc1-like AAA ATPase" evidence="7">
    <location>
        <begin position="15"/>
        <end position="160"/>
    </location>
</feature>
<keyword evidence="6" id="KW-0539">Nucleus</keyword>
<dbReference type="EMBL" id="JAEOAQ010000002">
    <property type="protein sequence ID" value="KAG5420382.1"/>
    <property type="molecule type" value="Genomic_DNA"/>
</dbReference>
<reference evidence="10 11" key="1">
    <citation type="submission" date="2020-12" db="EMBL/GenBank/DDBJ databases">
        <title>Effect of drift, selection, and recombination on the evolution of hybrid genomes in Candida yeast pathogens.</title>
        <authorList>
            <person name="Mixao V."/>
            <person name="Ksiezopolska E."/>
            <person name="Saus E."/>
            <person name="Boekhout T."/>
            <person name="Gacser A."/>
            <person name="Gabaldon T."/>
        </authorList>
    </citation>
    <scope>NUCLEOTIDE SEQUENCE [LARGE SCALE GENOMIC DNA]</scope>
    <source>
        <strain evidence="10 11">BP57</strain>
    </source>
</reference>
<sequence>MSLTTEELASLKSRVQERDYEITALNAFINRDASLSSPCVLINGFKPIGKTHVVKEFLNTLQVNHTIVSCDECVSKQMLLQKCFSRIRKDGGDDLDVLKASDVSALTTAISDQFASFASSLETLFEETEYRTHHVLVLDRFDQCLESCVEFVSAFSKLRECSMVQNISVVIVFNSGIPRQVTTLSNPTIEFAPYSEAQVVRILQGAQLCSFKSSSFAEADSVPSESAKQDFYNQYVKLVVDSYYSYTGSNMVVLKHLVVELWDKFIEPIRNGLYSISEIVKIFKHNIGLFTNDKILSNSSVPDYKTLRDDEGEEVGQEQNEDGENVGLGNVHDLPYHSKFILLAAYLASYGNQRNDLHKYSKVKVVKYKKRASTKKRQKLNGANGDVHMTKDDIDSRYLTANYVDLERILAILSVIYQHSSVTLNQSDSKDLLYLGDEIIDLENKKLSEKANFTLTKNIDLNLQIATLYSLGFLSKTSNSDILAARIRWKCNLDWAMAEAIAKSVDFPIIDFLDDD</sequence>
<evidence type="ECO:0008006" key="12">
    <source>
        <dbReference type="Google" id="ProtNLM"/>
    </source>
</evidence>
<dbReference type="GO" id="GO:0005664">
    <property type="term" value="C:nuclear origin of replication recognition complex"/>
    <property type="evidence" value="ECO:0007669"/>
    <property type="project" value="TreeGrafter"/>
</dbReference>
<dbReference type="InterPro" id="IPR027417">
    <property type="entry name" value="P-loop_NTPase"/>
</dbReference>
<gene>
    <name evidence="10" type="ORF">I9W82_002263</name>
</gene>
<keyword evidence="5" id="KW-0067">ATP-binding</keyword>
<dbReference type="GeneID" id="93650892"/>
<dbReference type="InterPro" id="IPR020796">
    <property type="entry name" value="ORC5"/>
</dbReference>
<keyword evidence="11" id="KW-1185">Reference proteome</keyword>
<dbReference type="OrthoDB" id="365981at2759"/>